<feature type="region of interest" description="Disordered" evidence="1">
    <location>
        <begin position="128"/>
        <end position="166"/>
    </location>
</feature>
<dbReference type="HOGENOM" id="CLU_120011_1_0_5"/>
<dbReference type="KEGG" id="rli:RLO149_c001010"/>
<keyword evidence="2" id="KW-0812">Transmembrane</keyword>
<proteinExistence type="predicted"/>
<organism evidence="3 4">
    <name type="scientific">Roseobacter litoralis (strain ATCC 49566 / DSM 6996 / JCM 21268 / NBRC 15278 / OCh 149)</name>
    <dbReference type="NCBI Taxonomy" id="391595"/>
    <lineage>
        <taxon>Bacteria</taxon>
        <taxon>Pseudomonadati</taxon>
        <taxon>Pseudomonadota</taxon>
        <taxon>Alphaproteobacteria</taxon>
        <taxon>Rhodobacterales</taxon>
        <taxon>Roseobacteraceae</taxon>
        <taxon>Roseobacter</taxon>
    </lineage>
</organism>
<dbReference type="AlphaFoldDB" id="F7ZEQ2"/>
<dbReference type="STRING" id="391595.RLO149_c001010"/>
<name>F7ZEQ2_ROSLO</name>
<keyword evidence="4" id="KW-1185">Reference proteome</keyword>
<evidence type="ECO:0000256" key="2">
    <source>
        <dbReference type="SAM" id="Phobius"/>
    </source>
</evidence>
<keyword evidence="2" id="KW-0472">Membrane</keyword>
<accession>F7ZEQ2</accession>
<evidence type="ECO:0008006" key="5">
    <source>
        <dbReference type="Google" id="ProtNLM"/>
    </source>
</evidence>
<protein>
    <recommendedName>
        <fullName evidence="5">DUF3618 domain-containing protein</fullName>
    </recommendedName>
</protein>
<evidence type="ECO:0000256" key="1">
    <source>
        <dbReference type="SAM" id="MobiDB-lite"/>
    </source>
</evidence>
<dbReference type="eggNOG" id="ENOG5030IW4">
    <property type="taxonomic scope" value="Bacteria"/>
</dbReference>
<dbReference type="RefSeq" id="WP_013960077.1">
    <property type="nucleotide sequence ID" value="NC_015730.1"/>
</dbReference>
<dbReference type="EMBL" id="CP002623">
    <property type="protein sequence ID" value="AEI92133.1"/>
    <property type="molecule type" value="Genomic_DNA"/>
</dbReference>
<dbReference type="Proteomes" id="UP000001353">
    <property type="component" value="Chromosome"/>
</dbReference>
<reference evidence="3 4" key="1">
    <citation type="journal article" date="2011" name="BMC Genomics">
        <title>Comparative genome analysis and genome-guided physiological analysis of Roseobacter litoralis.</title>
        <authorList>
            <person name="Kalhoefer D."/>
            <person name="Thole S."/>
            <person name="Voget S."/>
            <person name="Lehmann R."/>
            <person name="Liesegang H."/>
            <person name="Wollher A."/>
            <person name="Daniel R."/>
            <person name="Simon M."/>
            <person name="Brinkhoff T."/>
        </authorList>
    </citation>
    <scope>NUCLEOTIDE SEQUENCE [LARGE SCALE GENOMIC DNA]</scope>
    <source>
        <strain evidence="4">ATCC 49566 / DSM 6996 / JCM 21268 / NBRC 15278 / OCh 149</strain>
    </source>
</reference>
<feature type="transmembrane region" description="Helical" evidence="2">
    <location>
        <begin position="106"/>
        <end position="123"/>
    </location>
</feature>
<evidence type="ECO:0000313" key="4">
    <source>
        <dbReference type="Proteomes" id="UP000001353"/>
    </source>
</evidence>
<sequence>MTDHPTKNNESDLRDTLDNTVTAASEFAHRQVERAADQATDQAEMEVTRAADAAVAASKEFEPGSLQAQAAGQIAAQLQTVASSISDTDLAAATAKAKTFARENPALFLGGAVLLGFAAARFLKASDPEGRGALLGDTDPWTGHVTGSPRTNPAHEAGLSNGSMSS</sequence>
<gene>
    <name evidence="3" type="ordered locus">RLO149_c001010</name>
</gene>
<evidence type="ECO:0000313" key="3">
    <source>
        <dbReference type="EMBL" id="AEI92133.1"/>
    </source>
</evidence>
<keyword evidence="2" id="KW-1133">Transmembrane helix</keyword>